<dbReference type="SUPFAM" id="SSF50965">
    <property type="entry name" value="Galactose oxidase, central domain"/>
    <property type="match status" value="1"/>
</dbReference>
<dbReference type="AlphaFoldDB" id="A0ABD0VCI8"/>
<dbReference type="EMBL" id="JANQDX010000006">
    <property type="protein sequence ID" value="KAL0922351.1"/>
    <property type="molecule type" value="Genomic_DNA"/>
</dbReference>
<proteinExistence type="predicted"/>
<sequence length="214" mass="23010">MILFDSITETGSKNSKESSLAQSMYIIAPTAPASSGPTPPANSSPTALYSGQFLPVGTLLQTGGDLDGLRRFRTFSPCAPNLPCDWRDLHAPLLAVGRWYATNQILPDGSIIIVGGRAAPSVEFYPPSRPYHLFPFLAAAEDSQMDNLYPFVHLLPDGDLFVFANSRAVLYDADSGAVIRDTLRYLAGRGATPPLAHLRCSPLTSPEAAIYTPK</sequence>
<evidence type="ECO:0000259" key="1">
    <source>
        <dbReference type="Pfam" id="PF07250"/>
    </source>
</evidence>
<protein>
    <recommendedName>
        <fullName evidence="1">Glyoxal oxidase N-terminal domain-containing protein</fullName>
    </recommendedName>
</protein>
<gene>
    <name evidence="2" type="ORF">M5K25_006329</name>
</gene>
<evidence type="ECO:0000313" key="2">
    <source>
        <dbReference type="EMBL" id="KAL0922351.1"/>
    </source>
</evidence>
<dbReference type="Proteomes" id="UP001552299">
    <property type="component" value="Unassembled WGS sequence"/>
</dbReference>
<organism evidence="2 3">
    <name type="scientific">Dendrobium thyrsiflorum</name>
    <name type="common">Pinecone-like raceme dendrobium</name>
    <name type="synonym">Orchid</name>
    <dbReference type="NCBI Taxonomy" id="117978"/>
    <lineage>
        <taxon>Eukaryota</taxon>
        <taxon>Viridiplantae</taxon>
        <taxon>Streptophyta</taxon>
        <taxon>Embryophyta</taxon>
        <taxon>Tracheophyta</taxon>
        <taxon>Spermatophyta</taxon>
        <taxon>Magnoliopsida</taxon>
        <taxon>Liliopsida</taxon>
        <taxon>Asparagales</taxon>
        <taxon>Orchidaceae</taxon>
        <taxon>Epidendroideae</taxon>
        <taxon>Malaxideae</taxon>
        <taxon>Dendrobiinae</taxon>
        <taxon>Dendrobium</taxon>
    </lineage>
</organism>
<evidence type="ECO:0000313" key="3">
    <source>
        <dbReference type="Proteomes" id="UP001552299"/>
    </source>
</evidence>
<reference evidence="2 3" key="1">
    <citation type="journal article" date="2024" name="Plant Biotechnol. J.">
        <title>Dendrobium thyrsiflorum genome and its molecular insights into genes involved in important horticultural traits.</title>
        <authorList>
            <person name="Chen B."/>
            <person name="Wang J.Y."/>
            <person name="Zheng P.J."/>
            <person name="Li K.L."/>
            <person name="Liang Y.M."/>
            <person name="Chen X.F."/>
            <person name="Zhang C."/>
            <person name="Zhao X."/>
            <person name="He X."/>
            <person name="Zhang G.Q."/>
            <person name="Liu Z.J."/>
            <person name="Xu Q."/>
        </authorList>
    </citation>
    <scope>NUCLEOTIDE SEQUENCE [LARGE SCALE GENOMIC DNA]</scope>
    <source>
        <strain evidence="2">GZMU011</strain>
    </source>
</reference>
<dbReference type="PANTHER" id="PTHR32208">
    <property type="entry name" value="SECRETED PROTEIN-RELATED"/>
    <property type="match status" value="1"/>
</dbReference>
<dbReference type="Pfam" id="PF07250">
    <property type="entry name" value="Glyoxal_oxid_N"/>
    <property type="match status" value="1"/>
</dbReference>
<dbReference type="InterPro" id="IPR011043">
    <property type="entry name" value="Gal_Oxase/kelch_b-propeller"/>
</dbReference>
<accession>A0ABD0VCI8</accession>
<dbReference type="InterPro" id="IPR037293">
    <property type="entry name" value="Gal_Oxidase_central_sf"/>
</dbReference>
<name>A0ABD0VCI8_DENTH</name>
<dbReference type="PANTHER" id="PTHR32208:SF21">
    <property type="entry name" value="LOW QUALITY PROTEIN: ALDEHYDE OXIDASE GLOX-LIKE"/>
    <property type="match status" value="1"/>
</dbReference>
<feature type="domain" description="Glyoxal oxidase N-terminal" evidence="1">
    <location>
        <begin position="49"/>
        <end position="182"/>
    </location>
</feature>
<comment type="caution">
    <text evidence="2">The sequence shown here is derived from an EMBL/GenBank/DDBJ whole genome shotgun (WGS) entry which is preliminary data.</text>
</comment>
<dbReference type="Gene3D" id="2.130.10.80">
    <property type="entry name" value="Galactose oxidase/kelch, beta-propeller"/>
    <property type="match status" value="1"/>
</dbReference>
<keyword evidence="3" id="KW-1185">Reference proteome</keyword>
<dbReference type="InterPro" id="IPR009880">
    <property type="entry name" value="Glyoxal_oxidase_N"/>
</dbReference>